<evidence type="ECO:0000256" key="6">
    <source>
        <dbReference type="ARBA" id="ARBA00022729"/>
    </source>
</evidence>
<evidence type="ECO:0000313" key="16">
    <source>
        <dbReference type="EMBL" id="MBB3117647.1"/>
    </source>
</evidence>
<dbReference type="PANTHER" id="PTHR30069:SF29">
    <property type="entry name" value="HEMOGLOBIN AND HEMOGLOBIN-HAPTOGLOBIN-BINDING PROTEIN 1-RELATED"/>
    <property type="match status" value="1"/>
</dbReference>
<dbReference type="RefSeq" id="WP_183439625.1">
    <property type="nucleotide sequence ID" value="NZ_JACHXD010000002.1"/>
</dbReference>
<evidence type="ECO:0000256" key="1">
    <source>
        <dbReference type="ARBA" id="ARBA00004571"/>
    </source>
</evidence>
<keyword evidence="17" id="KW-1185">Reference proteome</keyword>
<evidence type="ECO:0000256" key="10">
    <source>
        <dbReference type="ARBA" id="ARBA00023237"/>
    </source>
</evidence>
<comment type="subcellular location">
    <subcellularLocation>
        <location evidence="1 11">Cell outer membrane</location>
        <topology evidence="1 11">Multi-pass membrane protein</topology>
    </subcellularLocation>
</comment>
<feature type="signal peptide" evidence="13">
    <location>
        <begin position="1"/>
        <end position="24"/>
    </location>
</feature>
<evidence type="ECO:0000256" key="8">
    <source>
        <dbReference type="ARBA" id="ARBA00023136"/>
    </source>
</evidence>
<organism evidence="16 17">
    <name type="scientific">Pseudoduganella violacea</name>
    <dbReference type="NCBI Taxonomy" id="1715466"/>
    <lineage>
        <taxon>Bacteria</taxon>
        <taxon>Pseudomonadati</taxon>
        <taxon>Pseudomonadota</taxon>
        <taxon>Betaproteobacteria</taxon>
        <taxon>Burkholderiales</taxon>
        <taxon>Oxalobacteraceae</taxon>
        <taxon>Telluria group</taxon>
        <taxon>Pseudoduganella</taxon>
    </lineage>
</organism>
<keyword evidence="9 16" id="KW-0675">Receptor</keyword>
<dbReference type="EMBL" id="JACHXD010000002">
    <property type="protein sequence ID" value="MBB3117647.1"/>
    <property type="molecule type" value="Genomic_DNA"/>
</dbReference>
<evidence type="ECO:0000259" key="14">
    <source>
        <dbReference type="Pfam" id="PF00593"/>
    </source>
</evidence>
<keyword evidence="5 11" id="KW-0812">Transmembrane</keyword>
<reference evidence="16 17" key="1">
    <citation type="submission" date="2020-08" db="EMBL/GenBank/DDBJ databases">
        <title>Genomic Encyclopedia of Type Strains, Phase III (KMG-III): the genomes of soil and plant-associated and newly described type strains.</title>
        <authorList>
            <person name="Whitman W."/>
        </authorList>
    </citation>
    <scope>NUCLEOTIDE SEQUENCE [LARGE SCALE GENOMIC DNA]</scope>
    <source>
        <strain evidence="16 17">CECT 8897</strain>
    </source>
</reference>
<evidence type="ECO:0000256" key="9">
    <source>
        <dbReference type="ARBA" id="ARBA00023170"/>
    </source>
</evidence>
<dbReference type="Gene3D" id="2.170.130.10">
    <property type="entry name" value="TonB-dependent receptor, plug domain"/>
    <property type="match status" value="1"/>
</dbReference>
<keyword evidence="4 11" id="KW-1134">Transmembrane beta strand</keyword>
<dbReference type="PANTHER" id="PTHR30069">
    <property type="entry name" value="TONB-DEPENDENT OUTER MEMBRANE RECEPTOR"/>
    <property type="match status" value="1"/>
</dbReference>
<evidence type="ECO:0000256" key="12">
    <source>
        <dbReference type="RuleBase" id="RU003357"/>
    </source>
</evidence>
<dbReference type="SUPFAM" id="SSF56935">
    <property type="entry name" value="Porins"/>
    <property type="match status" value="1"/>
</dbReference>
<keyword evidence="7 12" id="KW-0798">TonB box</keyword>
<dbReference type="InterPro" id="IPR037066">
    <property type="entry name" value="Plug_dom_sf"/>
</dbReference>
<dbReference type="InterPro" id="IPR012910">
    <property type="entry name" value="Plug_dom"/>
</dbReference>
<evidence type="ECO:0000313" key="17">
    <source>
        <dbReference type="Proteomes" id="UP000541535"/>
    </source>
</evidence>
<dbReference type="PROSITE" id="PS52016">
    <property type="entry name" value="TONB_DEPENDENT_REC_3"/>
    <property type="match status" value="1"/>
</dbReference>
<feature type="domain" description="TonB-dependent receptor plug" evidence="15">
    <location>
        <begin position="51"/>
        <end position="167"/>
    </location>
</feature>
<keyword evidence="3 11" id="KW-0813">Transport</keyword>
<proteinExistence type="inferred from homology"/>
<dbReference type="GO" id="GO:0009279">
    <property type="term" value="C:cell outer membrane"/>
    <property type="evidence" value="ECO:0007669"/>
    <property type="project" value="UniProtKB-SubCell"/>
</dbReference>
<dbReference type="AlphaFoldDB" id="A0A7W5B6W6"/>
<name>A0A7W5B6W6_9BURK</name>
<dbReference type="Pfam" id="PF07715">
    <property type="entry name" value="Plug"/>
    <property type="match status" value="1"/>
</dbReference>
<dbReference type="InterPro" id="IPR036942">
    <property type="entry name" value="Beta-barrel_TonB_sf"/>
</dbReference>
<evidence type="ECO:0000256" key="13">
    <source>
        <dbReference type="SAM" id="SignalP"/>
    </source>
</evidence>
<evidence type="ECO:0000256" key="5">
    <source>
        <dbReference type="ARBA" id="ARBA00022692"/>
    </source>
</evidence>
<keyword evidence="8 11" id="KW-0472">Membrane</keyword>
<keyword evidence="6 13" id="KW-0732">Signal</keyword>
<comment type="similarity">
    <text evidence="2 11 12">Belongs to the TonB-dependent receptor family.</text>
</comment>
<evidence type="ECO:0000256" key="2">
    <source>
        <dbReference type="ARBA" id="ARBA00009810"/>
    </source>
</evidence>
<sequence length="753" mass="81642">MPAFPRPHRLAVLLLTAFSPVALAQTAAPASQLGEILVTAKRDEAASARTGTNTKLTAEDLTKRAVTDMAGMARYEPLISVPLAASGSGNIWDGAGNTGFNIRGVEGNRVSLDLDGIALPDAAPKPDATTLGSFGIGRDYFDPETFREVRIGSGTSAAGAGTPGLGGSVSFVTKSPEDFVSAQRPTYAEYKFGYTGVDKAKMHALTGAVQSGAVKAMALYVHRKGEQQRSEGDVAQNPDDWSSDALLAKFSWTPLAGHKLGFTFDGYRNEHERRFINKLSTNYPQGALQTSKTRRNRLSADHEMRGRSWFDTLESRIYVQDSKVDDHTNARYTFGSPADRSIDTGYYNKSVGLASNASKQLNAQLLLNYGLSFENTESRRPWREDRTILATGAHQITRKNRMADVDTRKLAAYVRAELGFELGGYKSALTPGLRAEHQQMKPKNLQNYAIAVPNAAKELGKQDYSYLTPSLNLSVYLKPELSVYLQYHRGTRIPTAIEQTGTFDSFSYTGAGQGYAVLGNSNLKKETSDAFELGLKGEAAKGVQLSASVFNTRYKNFIEYAPQADDPVNYPTLTSGLYRPENMGKARTWGAEASVRLDLGAFSAPLNGFSVDLAAGVAKGRSQDKETGKKSDLASALPAKFTTTLAWDDPAKRGGAALSAVHARGRQAESSITDPRSGKILQMFDVPASTVLDLTGYWNIGKNATINAGIYNLGDRKYWDYAQARALAASAKADIERYARPGRTAAVSFKLMY</sequence>
<dbReference type="CDD" id="cd01347">
    <property type="entry name" value="ligand_gated_channel"/>
    <property type="match status" value="1"/>
</dbReference>
<comment type="caution">
    <text evidence="16">The sequence shown here is derived from an EMBL/GenBank/DDBJ whole genome shotgun (WGS) entry which is preliminary data.</text>
</comment>
<dbReference type="Pfam" id="PF00593">
    <property type="entry name" value="TonB_dep_Rec_b-barrel"/>
    <property type="match status" value="1"/>
</dbReference>
<dbReference type="InterPro" id="IPR039426">
    <property type="entry name" value="TonB-dep_rcpt-like"/>
</dbReference>
<accession>A0A7W5B6W6</accession>
<feature type="domain" description="TonB-dependent receptor-like beta-barrel" evidence="14">
    <location>
        <begin position="256"/>
        <end position="713"/>
    </location>
</feature>
<evidence type="ECO:0000256" key="11">
    <source>
        <dbReference type="PROSITE-ProRule" id="PRU01360"/>
    </source>
</evidence>
<protein>
    <submittedName>
        <fullName evidence="16">Hemoglobin/transferrin/lactoferrin receptor protein</fullName>
    </submittedName>
</protein>
<evidence type="ECO:0000259" key="15">
    <source>
        <dbReference type="Pfam" id="PF07715"/>
    </source>
</evidence>
<dbReference type="GO" id="GO:0015344">
    <property type="term" value="F:siderophore uptake transmembrane transporter activity"/>
    <property type="evidence" value="ECO:0007669"/>
    <property type="project" value="TreeGrafter"/>
</dbReference>
<evidence type="ECO:0000256" key="7">
    <source>
        <dbReference type="ARBA" id="ARBA00023077"/>
    </source>
</evidence>
<evidence type="ECO:0000256" key="4">
    <source>
        <dbReference type="ARBA" id="ARBA00022452"/>
    </source>
</evidence>
<evidence type="ECO:0000256" key="3">
    <source>
        <dbReference type="ARBA" id="ARBA00022448"/>
    </source>
</evidence>
<dbReference type="Proteomes" id="UP000541535">
    <property type="component" value="Unassembled WGS sequence"/>
</dbReference>
<dbReference type="Gene3D" id="2.40.170.20">
    <property type="entry name" value="TonB-dependent receptor, beta-barrel domain"/>
    <property type="match status" value="1"/>
</dbReference>
<dbReference type="InterPro" id="IPR000531">
    <property type="entry name" value="Beta-barrel_TonB"/>
</dbReference>
<dbReference type="GO" id="GO:0044718">
    <property type="term" value="P:siderophore transmembrane transport"/>
    <property type="evidence" value="ECO:0007669"/>
    <property type="project" value="TreeGrafter"/>
</dbReference>
<gene>
    <name evidence="16" type="ORF">FHS03_000673</name>
</gene>
<keyword evidence="10 11" id="KW-0998">Cell outer membrane</keyword>
<feature type="chain" id="PRO_5030793594" evidence="13">
    <location>
        <begin position="25"/>
        <end position="753"/>
    </location>
</feature>